<comment type="caution">
    <text evidence="2">The sequence shown here is derived from an EMBL/GenBank/DDBJ whole genome shotgun (WGS) entry which is preliminary data.</text>
</comment>
<gene>
    <name evidence="2" type="ORF">LWI29_038148</name>
</gene>
<evidence type="ECO:0000313" key="3">
    <source>
        <dbReference type="Proteomes" id="UP001168877"/>
    </source>
</evidence>
<reference evidence="2" key="1">
    <citation type="journal article" date="2022" name="Plant J.">
        <title>Strategies of tolerance reflected in two North American maple genomes.</title>
        <authorList>
            <person name="McEvoy S.L."/>
            <person name="Sezen U.U."/>
            <person name="Trouern-Trend A."/>
            <person name="McMahon S.M."/>
            <person name="Schaberg P.G."/>
            <person name="Yang J."/>
            <person name="Wegrzyn J.L."/>
            <person name="Swenson N.G."/>
        </authorList>
    </citation>
    <scope>NUCLEOTIDE SEQUENCE</scope>
    <source>
        <strain evidence="2">NS2018</strain>
    </source>
</reference>
<accession>A0AA39SRL5</accession>
<feature type="compositionally biased region" description="Basic and acidic residues" evidence="1">
    <location>
        <begin position="53"/>
        <end position="67"/>
    </location>
</feature>
<reference evidence="2" key="2">
    <citation type="submission" date="2023-06" db="EMBL/GenBank/DDBJ databases">
        <authorList>
            <person name="Swenson N.G."/>
            <person name="Wegrzyn J.L."/>
            <person name="Mcevoy S.L."/>
        </authorList>
    </citation>
    <scope>NUCLEOTIDE SEQUENCE</scope>
    <source>
        <strain evidence="2">NS2018</strain>
        <tissue evidence="2">Leaf</tissue>
    </source>
</reference>
<proteinExistence type="predicted"/>
<name>A0AA39SRL5_ACESA</name>
<feature type="region of interest" description="Disordered" evidence="1">
    <location>
        <begin position="135"/>
        <end position="164"/>
    </location>
</feature>
<keyword evidence="3" id="KW-1185">Reference proteome</keyword>
<protein>
    <submittedName>
        <fullName evidence="2">Uncharacterized protein</fullName>
    </submittedName>
</protein>
<dbReference type="EMBL" id="JAUESC010000004">
    <property type="protein sequence ID" value="KAK0598807.1"/>
    <property type="molecule type" value="Genomic_DNA"/>
</dbReference>
<dbReference type="AlphaFoldDB" id="A0AA39SRL5"/>
<evidence type="ECO:0000313" key="2">
    <source>
        <dbReference type="EMBL" id="KAK0598807.1"/>
    </source>
</evidence>
<feature type="region of interest" description="Disordered" evidence="1">
    <location>
        <begin position="49"/>
        <end position="70"/>
    </location>
</feature>
<dbReference type="Proteomes" id="UP001168877">
    <property type="component" value="Unassembled WGS sequence"/>
</dbReference>
<organism evidence="2 3">
    <name type="scientific">Acer saccharum</name>
    <name type="common">Sugar maple</name>
    <dbReference type="NCBI Taxonomy" id="4024"/>
    <lineage>
        <taxon>Eukaryota</taxon>
        <taxon>Viridiplantae</taxon>
        <taxon>Streptophyta</taxon>
        <taxon>Embryophyta</taxon>
        <taxon>Tracheophyta</taxon>
        <taxon>Spermatophyta</taxon>
        <taxon>Magnoliopsida</taxon>
        <taxon>eudicotyledons</taxon>
        <taxon>Gunneridae</taxon>
        <taxon>Pentapetalae</taxon>
        <taxon>rosids</taxon>
        <taxon>malvids</taxon>
        <taxon>Sapindales</taxon>
        <taxon>Sapindaceae</taxon>
        <taxon>Hippocastanoideae</taxon>
        <taxon>Acereae</taxon>
        <taxon>Acer</taxon>
    </lineage>
</organism>
<sequence length="213" mass="24089">MSDIEESVDRIGVQLAQYVEDQRLLDVEATIEKLAAQVGELAEIVIEEEGEECSDHSEQEETEEPPRLHKSTNPFFCLTLDGTNPVKSLESSECDLDEVLLEFEEELRVKKEWISQILEVDSLELEEGLTTKKMEELSKEVDEPVDSSNSSDSKTRRDKSPTNGTAWSTVSTLIYLGGGQKVDLVAISREVRRREPTFLLVLTRHYQGCDQIL</sequence>
<evidence type="ECO:0000256" key="1">
    <source>
        <dbReference type="SAM" id="MobiDB-lite"/>
    </source>
</evidence>